<evidence type="ECO:0000256" key="5">
    <source>
        <dbReference type="ARBA" id="ARBA00023242"/>
    </source>
</evidence>
<dbReference type="PROSITE" id="PS00463">
    <property type="entry name" value="ZN2_CY6_FUNGAL_1"/>
    <property type="match status" value="1"/>
</dbReference>
<dbReference type="InterPro" id="IPR053230">
    <property type="entry name" value="Trans_reg_galc"/>
</dbReference>
<keyword evidence="1" id="KW-0479">Metal-binding</keyword>
<accession>A0A5N6DVF3</accession>
<keyword evidence="2" id="KW-0805">Transcription regulation</keyword>
<keyword evidence="5" id="KW-0539">Nucleus</keyword>
<dbReference type="SMART" id="SM00906">
    <property type="entry name" value="Fungal_trans"/>
    <property type="match status" value="1"/>
</dbReference>
<dbReference type="CDD" id="cd12148">
    <property type="entry name" value="fungal_TF_MHR"/>
    <property type="match status" value="1"/>
</dbReference>
<dbReference type="InterPro" id="IPR007219">
    <property type="entry name" value="XnlR_reg_dom"/>
</dbReference>
<evidence type="ECO:0000313" key="9">
    <source>
        <dbReference type="EMBL" id="KAB8208170.1"/>
    </source>
</evidence>
<evidence type="ECO:0000256" key="4">
    <source>
        <dbReference type="ARBA" id="ARBA00023163"/>
    </source>
</evidence>
<dbReference type="Proteomes" id="UP000326532">
    <property type="component" value="Unassembled WGS sequence"/>
</dbReference>
<dbReference type="Pfam" id="PF04082">
    <property type="entry name" value="Fungal_trans"/>
    <property type="match status" value="1"/>
</dbReference>
<dbReference type="EMBL" id="ML734953">
    <property type="protein sequence ID" value="KAB8208170.1"/>
    <property type="molecule type" value="Genomic_DNA"/>
</dbReference>
<dbReference type="GO" id="GO:0008270">
    <property type="term" value="F:zinc ion binding"/>
    <property type="evidence" value="ECO:0007669"/>
    <property type="project" value="InterPro"/>
</dbReference>
<dbReference type="PROSITE" id="PS50048">
    <property type="entry name" value="ZN2_CY6_FUNGAL_2"/>
    <property type="match status" value="1"/>
</dbReference>
<dbReference type="GO" id="GO:0000981">
    <property type="term" value="F:DNA-binding transcription factor activity, RNA polymerase II-specific"/>
    <property type="evidence" value="ECO:0007669"/>
    <property type="project" value="InterPro"/>
</dbReference>
<gene>
    <name evidence="9" type="ORF">BDV34DRAFT_233688</name>
</gene>
<evidence type="ECO:0000313" key="10">
    <source>
        <dbReference type="Proteomes" id="UP000326532"/>
    </source>
</evidence>
<evidence type="ECO:0000256" key="3">
    <source>
        <dbReference type="ARBA" id="ARBA00023125"/>
    </source>
</evidence>
<dbReference type="InterPro" id="IPR036864">
    <property type="entry name" value="Zn2-C6_fun-type_DNA-bd_sf"/>
</dbReference>
<dbReference type="SUPFAM" id="SSF57701">
    <property type="entry name" value="Zn2/Cys6 DNA-binding domain"/>
    <property type="match status" value="1"/>
</dbReference>
<evidence type="ECO:0000256" key="2">
    <source>
        <dbReference type="ARBA" id="ARBA00023015"/>
    </source>
</evidence>
<protein>
    <submittedName>
        <fullName evidence="9">Fungal-specific transcription factor domain-containing protein</fullName>
    </submittedName>
</protein>
<dbReference type="GO" id="GO:0003677">
    <property type="term" value="F:DNA binding"/>
    <property type="evidence" value="ECO:0007669"/>
    <property type="project" value="UniProtKB-KW"/>
</dbReference>
<evidence type="ECO:0000256" key="6">
    <source>
        <dbReference type="SAM" id="Coils"/>
    </source>
</evidence>
<dbReference type="InterPro" id="IPR001138">
    <property type="entry name" value="Zn2Cys6_DnaBD"/>
</dbReference>
<proteinExistence type="predicted"/>
<dbReference type="OMA" id="HINRSWR"/>
<keyword evidence="4" id="KW-0804">Transcription</keyword>
<evidence type="ECO:0000256" key="7">
    <source>
        <dbReference type="SAM" id="MobiDB-lite"/>
    </source>
</evidence>
<dbReference type="SMART" id="SM00066">
    <property type="entry name" value="GAL4"/>
    <property type="match status" value="1"/>
</dbReference>
<dbReference type="Pfam" id="PF00172">
    <property type="entry name" value="Zn_clus"/>
    <property type="match status" value="1"/>
</dbReference>
<evidence type="ECO:0000256" key="1">
    <source>
        <dbReference type="ARBA" id="ARBA00022723"/>
    </source>
</evidence>
<dbReference type="PANTHER" id="PTHR47654:SF1">
    <property type="entry name" value="ZN(II)2CYS6 TRANSCRIPTION FACTOR (EUROFUNG)"/>
    <property type="match status" value="1"/>
</dbReference>
<sequence length="785" mass="89136">MSSSSMRLPPEQPEKTRHPLSGSGSNISSQHPSPCVSRPPKIPIPRLSIHNEVVVRPRSKKACKECRHLKTKCDGYQPCGRCVGLGIDCIYVYGKKESQERRLQDLERQIQVYEKLLRQLQWKVMPEDEELVARALAEFSPESTDTVTDHGYSQTVRGDLRLGVEYVQEDFHSNRSLQPIGFIGGPSEMSWVRDLNRAVEKDTGILNASTPNQPPSDDSQGLSKVSYFLDDQDMTIDDGIDVHIRPSPDIAERLVRLYFHTVHPSFPIISKLSITQQLESYYTKPYLRPTKKWLAILNLVFAGAAKFAHLVPQHLMQGMEAPMVYFSRAQRLIFTVSQLIDHPDLQQVQVEGLTAFLCMTFGHINRSWRACGVAIRSSIAMGINLRSESKETSNISKEIRYRVWWSLYTLENTLSIMTGRPAATADKFCTTPLPLPFEEEQFHVQVAVRLLADFDFRTKYMRAFTVTRHRFPATPDPPAGKASGQNLASDLAEIVPNTSLYFVYFVQLNKIMRRAIDLLYSPGFATRPWLTINTAMLDLVDETDEWLAGLPAVFQFTCHRAAHQFQRQRWSLAFRFHSVRITVCRPSLCRSARQEPGTELCTEVQKTAELCIGSACQILDLLPNEPDIIWLNQVSPWWCVLHYLMQSITVLFIESEYCGRVRSDNTLRVNSLIEKALVWLSALAIDSLAAQRASEVCHDLYRRLFLRSTVEQSRQPELGTIALPTTGLESSSPEPTQYPFNHICSVPHGTGGLSSMVSASLHNVFYHPEFQTPYDEFMPCNFGRM</sequence>
<dbReference type="GO" id="GO:0009893">
    <property type="term" value="P:positive regulation of metabolic process"/>
    <property type="evidence" value="ECO:0007669"/>
    <property type="project" value="UniProtKB-ARBA"/>
</dbReference>
<dbReference type="GO" id="GO:0006351">
    <property type="term" value="P:DNA-templated transcription"/>
    <property type="evidence" value="ECO:0007669"/>
    <property type="project" value="InterPro"/>
</dbReference>
<feature type="domain" description="Zn(2)-C6 fungal-type" evidence="8">
    <location>
        <begin position="62"/>
        <end position="91"/>
    </location>
</feature>
<name>A0A5N6DVF3_ASPPA</name>
<feature type="coiled-coil region" evidence="6">
    <location>
        <begin position="96"/>
        <end position="123"/>
    </location>
</feature>
<dbReference type="Gene3D" id="4.10.240.10">
    <property type="entry name" value="Zn(2)-C6 fungal-type DNA-binding domain"/>
    <property type="match status" value="1"/>
</dbReference>
<keyword evidence="6" id="KW-0175">Coiled coil</keyword>
<reference evidence="9 10" key="1">
    <citation type="submission" date="2019-04" db="EMBL/GenBank/DDBJ databases">
        <title>Fungal friends and foes A comparative genomics study of 23 Aspergillus species from section Flavi.</title>
        <authorList>
            <consortium name="DOE Joint Genome Institute"/>
            <person name="Kjaerbolling I."/>
            <person name="Vesth T.C."/>
            <person name="Frisvad J.C."/>
            <person name="Nybo J.L."/>
            <person name="Theobald S."/>
            <person name="Kildgaard S."/>
            <person name="Petersen T.I."/>
            <person name="Kuo A."/>
            <person name="Sato A."/>
            <person name="Lyhne E.K."/>
            <person name="Kogle M.E."/>
            <person name="Wiebenga A."/>
            <person name="Kun R.S."/>
            <person name="Lubbers R.J."/>
            <person name="Makela M.R."/>
            <person name="Barry K."/>
            <person name="Chovatia M."/>
            <person name="Clum A."/>
            <person name="Daum C."/>
            <person name="Haridas S."/>
            <person name="He G."/>
            <person name="LaButti K."/>
            <person name="Lipzen A."/>
            <person name="Mondo S."/>
            <person name="Pangilinan J."/>
            <person name="Riley R."/>
            <person name="Salamov A."/>
            <person name="Simmons B.A."/>
            <person name="Magnuson J.K."/>
            <person name="Henrissat B."/>
            <person name="Mortensen U.H."/>
            <person name="Larsen T.O."/>
            <person name="De vries R.P."/>
            <person name="Grigoriev I.V."/>
            <person name="Machida M."/>
            <person name="Baker S.E."/>
            <person name="Andersen M.R."/>
        </authorList>
    </citation>
    <scope>NUCLEOTIDE SEQUENCE [LARGE SCALE GENOMIC DNA]</scope>
    <source>
        <strain evidence="9 10">CBS 117618</strain>
    </source>
</reference>
<evidence type="ECO:0000259" key="8">
    <source>
        <dbReference type="PROSITE" id="PS50048"/>
    </source>
</evidence>
<dbReference type="CDD" id="cd00067">
    <property type="entry name" value="GAL4"/>
    <property type="match status" value="1"/>
</dbReference>
<keyword evidence="3" id="KW-0238">DNA-binding</keyword>
<keyword evidence="10" id="KW-1185">Reference proteome</keyword>
<feature type="compositionally biased region" description="Polar residues" evidence="7">
    <location>
        <begin position="22"/>
        <end position="32"/>
    </location>
</feature>
<dbReference type="AlphaFoldDB" id="A0A5N6DVF3"/>
<organism evidence="9 10">
    <name type="scientific">Aspergillus parasiticus</name>
    <dbReference type="NCBI Taxonomy" id="5067"/>
    <lineage>
        <taxon>Eukaryota</taxon>
        <taxon>Fungi</taxon>
        <taxon>Dikarya</taxon>
        <taxon>Ascomycota</taxon>
        <taxon>Pezizomycotina</taxon>
        <taxon>Eurotiomycetes</taxon>
        <taxon>Eurotiomycetidae</taxon>
        <taxon>Eurotiales</taxon>
        <taxon>Aspergillaceae</taxon>
        <taxon>Aspergillus</taxon>
        <taxon>Aspergillus subgen. Circumdati</taxon>
    </lineage>
</organism>
<dbReference type="VEuPathDB" id="FungiDB:BDV34DRAFT_233688"/>
<feature type="region of interest" description="Disordered" evidence="7">
    <location>
        <begin position="1"/>
        <end position="42"/>
    </location>
</feature>
<dbReference type="PANTHER" id="PTHR47654">
    <property type="entry name" value="ZN(II)2CYS6 TRANSCRIPTION FACTOR (EUROFUNG)-RELATED"/>
    <property type="match status" value="1"/>
</dbReference>